<evidence type="ECO:0000256" key="2">
    <source>
        <dbReference type="SAM" id="Phobius"/>
    </source>
</evidence>
<reference evidence="3 4" key="1">
    <citation type="journal article" date="2019" name="Commun. Biol.">
        <title>The bagworm genome reveals a unique fibroin gene that provides high tensile strength.</title>
        <authorList>
            <person name="Kono N."/>
            <person name="Nakamura H."/>
            <person name="Ohtoshi R."/>
            <person name="Tomita M."/>
            <person name="Numata K."/>
            <person name="Arakawa K."/>
        </authorList>
    </citation>
    <scope>NUCLEOTIDE SEQUENCE [LARGE SCALE GENOMIC DNA]</scope>
</reference>
<feature type="region of interest" description="Disordered" evidence="1">
    <location>
        <begin position="236"/>
        <end position="257"/>
    </location>
</feature>
<proteinExistence type="predicted"/>
<evidence type="ECO:0000313" key="4">
    <source>
        <dbReference type="Proteomes" id="UP000299102"/>
    </source>
</evidence>
<name>A0A4C1T4F6_EUMVA</name>
<dbReference type="AlphaFoldDB" id="A0A4C1T4F6"/>
<feature type="compositionally biased region" description="Basic and acidic residues" evidence="1">
    <location>
        <begin position="336"/>
        <end position="351"/>
    </location>
</feature>
<dbReference type="EMBL" id="BGZK01000031">
    <property type="protein sequence ID" value="GBP08450.1"/>
    <property type="molecule type" value="Genomic_DNA"/>
</dbReference>
<keyword evidence="2" id="KW-1133">Transmembrane helix</keyword>
<feature type="transmembrane region" description="Helical" evidence="2">
    <location>
        <begin position="67"/>
        <end position="88"/>
    </location>
</feature>
<gene>
    <name evidence="3" type="ORF">EVAR_77148_1</name>
</gene>
<keyword evidence="2" id="KW-0812">Transmembrane</keyword>
<keyword evidence="4" id="KW-1185">Reference proteome</keyword>
<feature type="region of interest" description="Disordered" evidence="1">
    <location>
        <begin position="327"/>
        <end position="351"/>
    </location>
</feature>
<dbReference type="STRING" id="151549.A0A4C1T4F6"/>
<accession>A0A4C1T4F6</accession>
<evidence type="ECO:0000313" key="3">
    <source>
        <dbReference type="EMBL" id="GBP08450.1"/>
    </source>
</evidence>
<evidence type="ECO:0000256" key="1">
    <source>
        <dbReference type="SAM" id="MobiDB-lite"/>
    </source>
</evidence>
<sequence>MKIKERNVISISHRFSNLRLRLKLVCNRMYRGWRLRGARGAERDRVRSVTRNEMGTDSSNAACVLHWAVRGVTLAWLLALTWFAVSFYDKVVVMHKDILKGALMKYLPTAFSTFNPPLLRALDFPIRKFEKRFPHWISTTRGLGPTAACGGPRPLPFLSKGGPAREPLAPRHGASPAHLRAPTPAPHAPPLVVCRPAEVGLSMESGVHAAVPLRVGKKMRKRRELDALVGGGGRGGRLLSASSDEGEPWARRSSRRRKHRPFVRLAAGLALCVCVVSAATVLWLFVDVRRQIVSLRQEMDRVTTFERETGEQGATCSHLADSWIPKKTGSKLRTNHNRDGSENRIESRERDQTKLRIEDVTGTGIRSSFVIRNKSET</sequence>
<comment type="caution">
    <text evidence="3">The sequence shown here is derived from an EMBL/GenBank/DDBJ whole genome shotgun (WGS) entry which is preliminary data.</text>
</comment>
<keyword evidence="2" id="KW-0472">Membrane</keyword>
<dbReference type="Proteomes" id="UP000299102">
    <property type="component" value="Unassembled WGS sequence"/>
</dbReference>
<protein>
    <submittedName>
        <fullName evidence="3">Uncharacterized protein</fullName>
    </submittedName>
</protein>
<feature type="transmembrane region" description="Helical" evidence="2">
    <location>
        <begin position="262"/>
        <end position="286"/>
    </location>
</feature>
<organism evidence="3 4">
    <name type="scientific">Eumeta variegata</name>
    <name type="common">Bagworm moth</name>
    <name type="synonym">Eumeta japonica</name>
    <dbReference type="NCBI Taxonomy" id="151549"/>
    <lineage>
        <taxon>Eukaryota</taxon>
        <taxon>Metazoa</taxon>
        <taxon>Ecdysozoa</taxon>
        <taxon>Arthropoda</taxon>
        <taxon>Hexapoda</taxon>
        <taxon>Insecta</taxon>
        <taxon>Pterygota</taxon>
        <taxon>Neoptera</taxon>
        <taxon>Endopterygota</taxon>
        <taxon>Lepidoptera</taxon>
        <taxon>Glossata</taxon>
        <taxon>Ditrysia</taxon>
        <taxon>Tineoidea</taxon>
        <taxon>Psychidae</taxon>
        <taxon>Oiketicinae</taxon>
        <taxon>Eumeta</taxon>
    </lineage>
</organism>
<feature type="region of interest" description="Disordered" evidence="1">
    <location>
        <begin position="159"/>
        <end position="186"/>
    </location>
</feature>
<dbReference type="OrthoDB" id="10009315at2759"/>